<evidence type="ECO:0000313" key="1">
    <source>
        <dbReference type="EMBL" id="KAJ9112213.1"/>
    </source>
</evidence>
<dbReference type="Proteomes" id="UP001243375">
    <property type="component" value="Unassembled WGS sequence"/>
</dbReference>
<reference evidence="1" key="1">
    <citation type="submission" date="2023-04" db="EMBL/GenBank/DDBJ databases">
        <title>Draft Genome sequencing of Naganishia species isolated from polar environments using Oxford Nanopore Technology.</title>
        <authorList>
            <person name="Leo P."/>
            <person name="Venkateswaran K."/>
        </authorList>
    </citation>
    <scope>NUCLEOTIDE SEQUENCE</scope>
    <source>
        <strain evidence="1">MNA-CCFEE 5425</strain>
    </source>
</reference>
<sequence length="324" mass="35785">MKPSQHLRVHLPPASFFQNPHRPPQHTKQESEDQLSPLPLSPGGGQYRSLAMDQDHEVGAEKRLLDGEEDTGYFGSQPVGSGGMKQWTARVRQWLAIHQKKLGTSTIRRLLVALLGTLILLTTIHTFTSSTTGSTIAASSYQSLPYDYARDAGRSVPSRFGGTSVFNKLKGLANNVYKYQGATREWYVPPTEILESPSPLVRAASGQPAREIDISSDPLPLDAPLTARLDHWQASPGGRGPGLHLGLDGKIHEELELGAYNAINRESCASVGHQMNTHMPQHAAHVWGTMNRTTVWETRMQLIEWMRHEVVAKNRTADYGFGRG</sequence>
<protein>
    <submittedName>
        <fullName evidence="1">Uncharacterized protein</fullName>
    </submittedName>
</protein>
<gene>
    <name evidence="1" type="ORF">QFC22_006297</name>
</gene>
<dbReference type="EMBL" id="JASBWU010000026">
    <property type="protein sequence ID" value="KAJ9112213.1"/>
    <property type="molecule type" value="Genomic_DNA"/>
</dbReference>
<accession>A0ACC2WL55</accession>
<evidence type="ECO:0000313" key="2">
    <source>
        <dbReference type="Proteomes" id="UP001243375"/>
    </source>
</evidence>
<organism evidence="1 2">
    <name type="scientific">Naganishia vaughanmartiniae</name>
    <dbReference type="NCBI Taxonomy" id="1424756"/>
    <lineage>
        <taxon>Eukaryota</taxon>
        <taxon>Fungi</taxon>
        <taxon>Dikarya</taxon>
        <taxon>Basidiomycota</taxon>
        <taxon>Agaricomycotina</taxon>
        <taxon>Tremellomycetes</taxon>
        <taxon>Filobasidiales</taxon>
        <taxon>Filobasidiaceae</taxon>
        <taxon>Naganishia</taxon>
    </lineage>
</organism>
<name>A0ACC2WL55_9TREE</name>
<keyword evidence="2" id="KW-1185">Reference proteome</keyword>
<comment type="caution">
    <text evidence="1">The sequence shown here is derived from an EMBL/GenBank/DDBJ whole genome shotgun (WGS) entry which is preliminary data.</text>
</comment>
<proteinExistence type="predicted"/>